<dbReference type="KEGG" id="tad:TRIADDRAFT_9323"/>
<dbReference type="PANTHER" id="PTHR24261:SF7">
    <property type="entry name" value="KRINGLE DOMAIN-CONTAINING PROTEIN"/>
    <property type="match status" value="1"/>
</dbReference>
<evidence type="ECO:0000259" key="4">
    <source>
        <dbReference type="PROSITE" id="PS50070"/>
    </source>
</evidence>
<dbReference type="InterPro" id="IPR000001">
    <property type="entry name" value="Kringle"/>
</dbReference>
<reference evidence="5 6" key="1">
    <citation type="journal article" date="2008" name="Nature">
        <title>The Trichoplax genome and the nature of placozoans.</title>
        <authorList>
            <person name="Srivastava M."/>
            <person name="Begovic E."/>
            <person name="Chapman J."/>
            <person name="Putnam N.H."/>
            <person name="Hellsten U."/>
            <person name="Kawashima T."/>
            <person name="Kuo A."/>
            <person name="Mitros T."/>
            <person name="Salamov A."/>
            <person name="Carpenter M.L."/>
            <person name="Signorovitch A.Y."/>
            <person name="Moreno M.A."/>
            <person name="Kamm K."/>
            <person name="Grimwood J."/>
            <person name="Schmutz J."/>
            <person name="Shapiro H."/>
            <person name="Grigoriev I.V."/>
            <person name="Buss L.W."/>
            <person name="Schierwater B."/>
            <person name="Dellaporta S.L."/>
            <person name="Rokhsar D.S."/>
        </authorList>
    </citation>
    <scope>NUCLEOTIDE SEQUENCE [LARGE SCALE GENOMIC DNA]</scope>
    <source>
        <strain evidence="5 6">Grell-BS-1999</strain>
    </source>
</reference>
<dbReference type="GeneID" id="6758116"/>
<dbReference type="Gene3D" id="2.40.20.10">
    <property type="entry name" value="Plasminogen Kringle 4"/>
    <property type="match status" value="1"/>
</dbReference>
<evidence type="ECO:0000313" key="5">
    <source>
        <dbReference type="EMBL" id="EDV20703.1"/>
    </source>
</evidence>
<dbReference type="CTD" id="6758116"/>
<gene>
    <name evidence="5" type="ORF">TRIADDRAFT_9323</name>
</gene>
<dbReference type="InterPro" id="IPR013806">
    <property type="entry name" value="Kringle-like"/>
</dbReference>
<dbReference type="InterPro" id="IPR050759">
    <property type="entry name" value="Serine_protease_kringle"/>
</dbReference>
<dbReference type="OrthoDB" id="41905at2759"/>
<dbReference type="PhylomeDB" id="B3S9I4"/>
<proteinExistence type="predicted"/>
<dbReference type="PROSITE" id="PS00021">
    <property type="entry name" value="KRINGLE_1"/>
    <property type="match status" value="1"/>
</dbReference>
<dbReference type="SMART" id="SM00130">
    <property type="entry name" value="KR"/>
    <property type="match status" value="1"/>
</dbReference>
<dbReference type="RefSeq" id="XP_002116903.1">
    <property type="nucleotide sequence ID" value="XM_002116867.1"/>
</dbReference>
<dbReference type="EMBL" id="DS985258">
    <property type="protein sequence ID" value="EDV20703.1"/>
    <property type="molecule type" value="Genomic_DNA"/>
</dbReference>
<feature type="domain" description="Kringle" evidence="4">
    <location>
        <begin position="1"/>
        <end position="74"/>
    </location>
</feature>
<keyword evidence="1 3" id="KW-0420">Kringle</keyword>
<keyword evidence="2" id="KW-1015">Disulfide bond</keyword>
<feature type="non-terminal residue" evidence="5">
    <location>
        <position position="1"/>
    </location>
</feature>
<dbReference type="InParanoid" id="B3S9I4"/>
<dbReference type="PANTHER" id="PTHR24261">
    <property type="entry name" value="PLASMINOGEN-RELATED"/>
    <property type="match status" value="1"/>
</dbReference>
<feature type="non-terminal residue" evidence="5">
    <location>
        <position position="74"/>
    </location>
</feature>
<comment type="caution">
    <text evidence="3">Lacks conserved residue(s) required for the propagation of feature annotation.</text>
</comment>
<accession>B3S9I4</accession>
<dbReference type="InterPro" id="IPR018056">
    <property type="entry name" value="Kringle_CS"/>
</dbReference>
<evidence type="ECO:0000256" key="2">
    <source>
        <dbReference type="ARBA" id="ARBA00023157"/>
    </source>
</evidence>
<dbReference type="InterPro" id="IPR038178">
    <property type="entry name" value="Kringle_sf"/>
</dbReference>
<dbReference type="CDD" id="cd00108">
    <property type="entry name" value="KR"/>
    <property type="match status" value="1"/>
</dbReference>
<dbReference type="AlphaFoldDB" id="B3S9I4"/>
<evidence type="ECO:0000256" key="1">
    <source>
        <dbReference type="ARBA" id="ARBA00022572"/>
    </source>
</evidence>
<dbReference type="SUPFAM" id="SSF57440">
    <property type="entry name" value="Kringle-like"/>
    <property type="match status" value="1"/>
</dbReference>
<dbReference type="PRINTS" id="PR00018">
    <property type="entry name" value="KRINGLE"/>
</dbReference>
<evidence type="ECO:0000256" key="3">
    <source>
        <dbReference type="PROSITE-ProRule" id="PRU00121"/>
    </source>
</evidence>
<dbReference type="PROSITE" id="PS50070">
    <property type="entry name" value="KRINGLE_2"/>
    <property type="match status" value="1"/>
</dbReference>
<dbReference type="HOGENOM" id="CLU_158332_0_0_1"/>
<evidence type="ECO:0000313" key="6">
    <source>
        <dbReference type="Proteomes" id="UP000009022"/>
    </source>
</evidence>
<organism evidence="5 6">
    <name type="scientific">Trichoplax adhaerens</name>
    <name type="common">Trichoplax reptans</name>
    <dbReference type="NCBI Taxonomy" id="10228"/>
    <lineage>
        <taxon>Eukaryota</taxon>
        <taxon>Metazoa</taxon>
        <taxon>Placozoa</taxon>
        <taxon>Uniplacotomia</taxon>
        <taxon>Trichoplacea</taxon>
        <taxon>Trichoplacidae</taxon>
        <taxon>Trichoplax</taxon>
    </lineage>
</organism>
<protein>
    <recommendedName>
        <fullName evidence="4">Kringle domain-containing protein</fullName>
    </recommendedName>
</protein>
<dbReference type="Proteomes" id="UP000009022">
    <property type="component" value="Unassembled WGS sequence"/>
</dbReference>
<name>B3S9I4_TRIAD</name>
<keyword evidence="6" id="KW-1185">Reference proteome</keyword>
<sequence>CFSGNGHYYRGGVAKTKYGHACTTWKSTSYTKDKFPEADLTNNFCRNPDSSLARPWCFTKDSPNRRQVCDISKC</sequence>
<dbReference type="Pfam" id="PF00051">
    <property type="entry name" value="Kringle"/>
    <property type="match status" value="1"/>
</dbReference>